<dbReference type="AlphaFoldDB" id="A0AAU2H0V6"/>
<dbReference type="EMBL" id="CP108253">
    <property type="protein sequence ID" value="WTU41781.1"/>
    <property type="molecule type" value="Genomic_DNA"/>
</dbReference>
<evidence type="ECO:0000313" key="1">
    <source>
        <dbReference type="EMBL" id="WTU41781.1"/>
    </source>
</evidence>
<organism evidence="1">
    <name type="scientific">Streptomyces sp. NBC_00060</name>
    <dbReference type="NCBI Taxonomy" id="2975636"/>
    <lineage>
        <taxon>Bacteria</taxon>
        <taxon>Bacillati</taxon>
        <taxon>Actinomycetota</taxon>
        <taxon>Actinomycetes</taxon>
        <taxon>Kitasatosporales</taxon>
        <taxon>Streptomycetaceae</taxon>
        <taxon>Streptomyces</taxon>
    </lineage>
</organism>
<gene>
    <name evidence="1" type="ORF">OHV25_20450</name>
</gene>
<accession>A0AAU2H0V6</accession>
<name>A0AAU2H0V6_9ACTN</name>
<sequence>MRQATTEWNPGTAVFDRGSQLVGIVQEQKGTKLTLKRPSGLRWHTRTVAVRAANDRELVQLKALAKHSRNVQGLRSPSRRSSH</sequence>
<reference evidence="1" key="1">
    <citation type="submission" date="2022-10" db="EMBL/GenBank/DDBJ databases">
        <title>The complete genomes of actinobacterial strains from the NBC collection.</title>
        <authorList>
            <person name="Joergensen T.S."/>
            <person name="Alvarez Arevalo M."/>
            <person name="Sterndorff E.B."/>
            <person name="Faurdal D."/>
            <person name="Vuksanovic O."/>
            <person name="Mourched A.-S."/>
            <person name="Charusanti P."/>
            <person name="Shaw S."/>
            <person name="Blin K."/>
            <person name="Weber T."/>
        </authorList>
    </citation>
    <scope>NUCLEOTIDE SEQUENCE</scope>
    <source>
        <strain evidence="1">NBC_00060</strain>
    </source>
</reference>
<proteinExistence type="predicted"/>
<protein>
    <submittedName>
        <fullName evidence="1">Uncharacterized protein</fullName>
    </submittedName>
</protein>